<gene>
    <name evidence="1" type="ORF">QH73_0007325</name>
</gene>
<evidence type="ECO:0000313" key="2">
    <source>
        <dbReference type="Proteomes" id="UP000031532"/>
    </source>
</evidence>
<accession>A0A9X5I417</accession>
<reference evidence="1 2" key="1">
    <citation type="journal article" date="2015" name="Genome Announc.">
        <title>Draft Genome Sequence of the Terrestrial Cyanobacterium Scytonema millei VB511283, Isolated from Eastern India.</title>
        <authorList>
            <person name="Sen D."/>
            <person name="Chandrababunaidu M.M."/>
            <person name="Singh D."/>
            <person name="Sanghi N."/>
            <person name="Ghorai A."/>
            <person name="Mishra G.P."/>
            <person name="Madduluri M."/>
            <person name="Adhikary S.P."/>
            <person name="Tripathy S."/>
        </authorList>
    </citation>
    <scope>NUCLEOTIDE SEQUENCE [LARGE SCALE GENOMIC DNA]</scope>
    <source>
        <strain evidence="1 2">VB511283</strain>
    </source>
</reference>
<dbReference type="EMBL" id="JTJC03000001">
    <property type="protein sequence ID" value="NHC34470.1"/>
    <property type="molecule type" value="Genomic_DNA"/>
</dbReference>
<dbReference type="OrthoDB" id="418844at2"/>
<comment type="caution">
    <text evidence="1">The sequence shown here is derived from an EMBL/GenBank/DDBJ whole genome shotgun (WGS) entry which is preliminary data.</text>
</comment>
<keyword evidence="2" id="KW-1185">Reference proteome</keyword>
<sequence length="338" mass="39091">MSLDVQEIKSAIRIHDYISQLEKLTKLTLKNSDIMLGAPKTKLVVDLPTHNKPCYEYVEQLYQEIGDRDLLMQALRTGWHYISSNGTTIPVSKEKYFQQLNSSQAFHVAKQRGYEIPEKFLTTKQFCYGQYEAYSAMHEIMHGKALGIWSNKANFSNFMYNYAKFYKAIKLIAPQFIVPSSSYQSSIPYILDQLWVASHNSNQVRLLGLEVAGEQHFLNGGHSKTLGNEKYLEKLGFEMYHVASWWCRVDPYRVICEFLKESGIFPEAQQYLIGAELDTIDKYVCGICHRPMVRLGWDWIQQCQIGDRTVYAHKHCVAHKVADKLSTRGRFDVQSQRC</sequence>
<evidence type="ECO:0000313" key="1">
    <source>
        <dbReference type="EMBL" id="NHC34470.1"/>
    </source>
</evidence>
<name>A0A9X5I417_9CYAN</name>
<dbReference type="Proteomes" id="UP000031532">
    <property type="component" value="Unassembled WGS sequence"/>
</dbReference>
<organism evidence="1 2">
    <name type="scientific">Scytonema millei VB511283</name>
    <dbReference type="NCBI Taxonomy" id="1245923"/>
    <lineage>
        <taxon>Bacteria</taxon>
        <taxon>Bacillati</taxon>
        <taxon>Cyanobacteriota</taxon>
        <taxon>Cyanophyceae</taxon>
        <taxon>Nostocales</taxon>
        <taxon>Scytonemataceae</taxon>
        <taxon>Scytonema</taxon>
    </lineage>
</organism>
<protein>
    <submittedName>
        <fullName evidence="1">Uncharacterized protein</fullName>
    </submittedName>
</protein>
<dbReference type="RefSeq" id="WP_039715792.1">
    <property type="nucleotide sequence ID" value="NZ_JTJC03000001.1"/>
</dbReference>
<dbReference type="AlphaFoldDB" id="A0A9X5I417"/>
<proteinExistence type="predicted"/>